<dbReference type="PANTHER" id="PTHR10799">
    <property type="entry name" value="SNF2/RAD54 HELICASE FAMILY"/>
    <property type="match status" value="1"/>
</dbReference>
<proteinExistence type="predicted"/>
<reference evidence="2" key="1">
    <citation type="submission" date="2024-03" db="EMBL/GenBank/DDBJ databases">
        <title>Diverse circular DNA viruses in blood, oral, and fecal samples of captive lemurs.</title>
        <authorList>
            <person name="Paietta E.N."/>
            <person name="Kraberger S."/>
            <person name="Lund M.C."/>
            <person name="Custer J.M."/>
            <person name="Vargas K.M."/>
            <person name="Ehmke E.E."/>
            <person name="Yoder A.D."/>
            <person name="Varsani A."/>
        </authorList>
    </citation>
    <scope>NUCLEOTIDE SEQUENCE</scope>
    <source>
        <strain evidence="2">Duke_22FF_208</strain>
    </source>
</reference>
<dbReference type="InterPro" id="IPR000330">
    <property type="entry name" value="SNF2_N"/>
</dbReference>
<dbReference type="InterPro" id="IPR038718">
    <property type="entry name" value="SNF2-like_sf"/>
</dbReference>
<protein>
    <submittedName>
        <fullName evidence="2">Chromatin remodeling complex atpase</fullName>
    </submittedName>
</protein>
<dbReference type="Gene3D" id="3.40.50.10810">
    <property type="entry name" value="Tandem AAA-ATPase domain"/>
    <property type="match status" value="1"/>
</dbReference>
<dbReference type="PROSITE" id="PS51192">
    <property type="entry name" value="HELICASE_ATP_BIND_1"/>
    <property type="match status" value="1"/>
</dbReference>
<dbReference type="SUPFAM" id="SSF52540">
    <property type="entry name" value="P-loop containing nucleoside triphosphate hydrolases"/>
    <property type="match status" value="2"/>
</dbReference>
<feature type="domain" description="Helicase ATP-binding" evidence="1">
    <location>
        <begin position="13"/>
        <end position="179"/>
    </location>
</feature>
<dbReference type="Pfam" id="PF00176">
    <property type="entry name" value="SNF2-rel_dom"/>
    <property type="match status" value="1"/>
</dbReference>
<dbReference type="InterPro" id="IPR027417">
    <property type="entry name" value="P-loop_NTPase"/>
</dbReference>
<organism evidence="2">
    <name type="scientific">Dulem virus 37</name>
    <dbReference type="NCBI Taxonomy" id="3145755"/>
    <lineage>
        <taxon>Viruses</taxon>
        <taxon>Duplodnaviria</taxon>
        <taxon>Heunggongvirae</taxon>
        <taxon>Uroviricota</taxon>
        <taxon>Caudoviricetes</taxon>
    </lineage>
</organism>
<dbReference type="SMART" id="SM00487">
    <property type="entry name" value="DEXDc"/>
    <property type="match status" value="1"/>
</dbReference>
<sequence>MKFKPYAYQEYAENFILENEGAGLLLDMGMGKTVTTLTAVDELIRDRFEVRCVLVIAPLKPAAETWPVELMKWEHLEGLTYSLVLGSEKERTAALAVDADIYIINRENVVWLVNYYKKKWPFDMVVIDELSSFKSPKSQRFRALKRVRPMIKRLVGLTGTPSPNGLLDLWSQVYLIDEGEALGKTVTGYREKYFVPDKRNATTIFSWKPKEGAEKEIYERIKPCCISMDSAEYLTLPERLYINHEVELSDEVKVQYKQLERDMLLPFADGDIDAGSAGILTNKLLQLCGGCVYDENRGIKEFHSEKLDKLEQLVEEANGQSVLVFYAYQHERDRIMKKFPEAVEIREKEAVSRWNAGKISILLAHPASAGHGLNLQEGGHIAVWYNWTHNLELYQQANKRLHRPGQKETVLIHHIGVKEGLDMQVLNNVLAEKASAQEFLIQALKAKIKEAVL</sequence>
<name>A0AAU8AXC5_9CAUD</name>
<dbReference type="InterPro" id="IPR014001">
    <property type="entry name" value="Helicase_ATP-bd"/>
</dbReference>
<accession>A0AAU8AXC5</accession>
<evidence type="ECO:0000313" key="2">
    <source>
        <dbReference type="EMBL" id="XCD04239.1"/>
    </source>
</evidence>
<dbReference type="Gene3D" id="3.40.50.300">
    <property type="entry name" value="P-loop containing nucleotide triphosphate hydrolases"/>
    <property type="match status" value="1"/>
</dbReference>
<dbReference type="EMBL" id="PP511443">
    <property type="protein sequence ID" value="XCD04239.1"/>
    <property type="molecule type" value="Genomic_DNA"/>
</dbReference>
<dbReference type="CDD" id="cd18013">
    <property type="entry name" value="DEXQc_bact_SNF2"/>
    <property type="match status" value="1"/>
</dbReference>
<evidence type="ECO:0000259" key="1">
    <source>
        <dbReference type="PROSITE" id="PS51192"/>
    </source>
</evidence>
<dbReference type="GO" id="GO:0005524">
    <property type="term" value="F:ATP binding"/>
    <property type="evidence" value="ECO:0007669"/>
    <property type="project" value="InterPro"/>
</dbReference>